<organism evidence="2 3">
    <name type="scientific">Kordia aestuariivivens</name>
    <dbReference type="NCBI Taxonomy" id="2759037"/>
    <lineage>
        <taxon>Bacteria</taxon>
        <taxon>Pseudomonadati</taxon>
        <taxon>Bacteroidota</taxon>
        <taxon>Flavobacteriia</taxon>
        <taxon>Flavobacteriales</taxon>
        <taxon>Flavobacteriaceae</taxon>
        <taxon>Kordia</taxon>
    </lineage>
</organism>
<feature type="transmembrane region" description="Helical" evidence="1">
    <location>
        <begin position="63"/>
        <end position="83"/>
    </location>
</feature>
<accession>A0ABR7QGJ1</accession>
<evidence type="ECO:0000256" key="1">
    <source>
        <dbReference type="SAM" id="Phobius"/>
    </source>
</evidence>
<evidence type="ECO:0000313" key="2">
    <source>
        <dbReference type="EMBL" id="MBC8757523.1"/>
    </source>
</evidence>
<dbReference type="EMBL" id="JACGWS010000021">
    <property type="protein sequence ID" value="MBC8757523.1"/>
    <property type="molecule type" value="Genomic_DNA"/>
</dbReference>
<dbReference type="Proteomes" id="UP000619238">
    <property type="component" value="Unassembled WGS sequence"/>
</dbReference>
<keyword evidence="1" id="KW-0472">Membrane</keyword>
<evidence type="ECO:0000313" key="3">
    <source>
        <dbReference type="Proteomes" id="UP000619238"/>
    </source>
</evidence>
<comment type="caution">
    <text evidence="2">The sequence shown here is derived from an EMBL/GenBank/DDBJ whole genome shotgun (WGS) entry which is preliminary data.</text>
</comment>
<dbReference type="RefSeq" id="WP_187564566.1">
    <property type="nucleotide sequence ID" value="NZ_JACGWS010000021.1"/>
</dbReference>
<keyword evidence="1" id="KW-0812">Transmembrane</keyword>
<protein>
    <recommendedName>
        <fullName evidence="4">DUF304 domain-containing protein</fullName>
    </recommendedName>
</protein>
<proteinExistence type="predicted"/>
<gene>
    <name evidence="2" type="ORF">H2O64_22830</name>
</gene>
<keyword evidence="1" id="KW-1133">Transmembrane helix</keyword>
<name>A0ABR7QGJ1_9FLAO</name>
<sequence>MKNVYQLKEGELSMSHSHMQTQEGLIMSILAKLAVMIILIISLKTVFTEFTKYQNSGEVGKLFTAIFLFIMTLLMTRLLYYVFLQRDYRKKVQITDLKGIVVDLNYGNEVIIKILLNNSRYKKLRFRKLEKEYERFLNDVKKISNCAISYNRLNKIL</sequence>
<feature type="transmembrane region" description="Helical" evidence="1">
    <location>
        <begin position="24"/>
        <end position="43"/>
    </location>
</feature>
<evidence type="ECO:0008006" key="4">
    <source>
        <dbReference type="Google" id="ProtNLM"/>
    </source>
</evidence>
<keyword evidence="3" id="KW-1185">Reference proteome</keyword>
<reference evidence="2 3" key="1">
    <citation type="submission" date="2020-07" db="EMBL/GenBank/DDBJ databases">
        <title>Description of Kordia aestuariivivens sp. nov., isolated from a tidal flat.</title>
        <authorList>
            <person name="Park S."/>
            <person name="Yoon J.-H."/>
        </authorList>
    </citation>
    <scope>NUCLEOTIDE SEQUENCE [LARGE SCALE GENOMIC DNA]</scope>
    <source>
        <strain evidence="2 3">YSTF-M3</strain>
    </source>
</reference>